<name>A0A315XV15_RUMFL</name>
<evidence type="ECO:0000313" key="2">
    <source>
        <dbReference type="Proteomes" id="UP000245720"/>
    </source>
</evidence>
<protein>
    <submittedName>
        <fullName evidence="1">Uncharacterized protein</fullName>
    </submittedName>
</protein>
<organism evidence="1 2">
    <name type="scientific">Ruminococcus flavefaciens</name>
    <dbReference type="NCBI Taxonomy" id="1265"/>
    <lineage>
        <taxon>Bacteria</taxon>
        <taxon>Bacillati</taxon>
        <taxon>Bacillota</taxon>
        <taxon>Clostridia</taxon>
        <taxon>Eubacteriales</taxon>
        <taxon>Oscillospiraceae</taxon>
        <taxon>Ruminococcus</taxon>
    </lineage>
</organism>
<sequence length="70" mass="7815">MYQYTCDSKYCATCSCWSGERKICDHFGSRQEVSSPMATGKCLNQNSGCWKQTKQANGGCSSFIKWGALR</sequence>
<gene>
    <name evidence="1" type="ORF">IE37_02594</name>
</gene>
<proteinExistence type="predicted"/>
<dbReference type="RefSeq" id="WP_109727323.1">
    <property type="nucleotide sequence ID" value="NZ_QGDI01000011.1"/>
</dbReference>
<dbReference type="OrthoDB" id="9182606at2"/>
<accession>A0A315XV15</accession>
<evidence type="ECO:0000313" key="1">
    <source>
        <dbReference type="EMBL" id="PWJ10948.1"/>
    </source>
</evidence>
<dbReference type="AlphaFoldDB" id="A0A315XV15"/>
<comment type="caution">
    <text evidence="1">The sequence shown here is derived from an EMBL/GenBank/DDBJ whole genome shotgun (WGS) entry which is preliminary data.</text>
</comment>
<dbReference type="EMBL" id="QGDI01000011">
    <property type="protein sequence ID" value="PWJ10948.1"/>
    <property type="molecule type" value="Genomic_DNA"/>
</dbReference>
<reference evidence="1 2" key="1">
    <citation type="submission" date="2018-05" db="EMBL/GenBank/DDBJ databases">
        <title>The Hungate 1000. A catalogue of reference genomes from the rumen microbiome.</title>
        <authorList>
            <person name="Kelly W."/>
        </authorList>
    </citation>
    <scope>NUCLEOTIDE SEQUENCE [LARGE SCALE GENOMIC DNA]</scope>
    <source>
        <strain evidence="1 2">SAb67</strain>
    </source>
</reference>
<dbReference type="Proteomes" id="UP000245720">
    <property type="component" value="Unassembled WGS sequence"/>
</dbReference>